<protein>
    <submittedName>
        <fullName evidence="1">Uncharacterized protein</fullName>
    </submittedName>
</protein>
<organism evidence="1 2">
    <name type="scientific">Halorubrum glutamatedens</name>
    <dbReference type="NCBI Taxonomy" id="2707018"/>
    <lineage>
        <taxon>Archaea</taxon>
        <taxon>Methanobacteriati</taxon>
        <taxon>Methanobacteriota</taxon>
        <taxon>Stenosarchaea group</taxon>
        <taxon>Halobacteria</taxon>
        <taxon>Halobacteriales</taxon>
        <taxon>Haloferacaceae</taxon>
        <taxon>Halorubrum</taxon>
    </lineage>
</organism>
<keyword evidence="2" id="KW-1185">Reference proteome</keyword>
<evidence type="ECO:0000313" key="1">
    <source>
        <dbReference type="EMBL" id="MFC5133763.1"/>
    </source>
</evidence>
<evidence type="ECO:0000313" key="2">
    <source>
        <dbReference type="Proteomes" id="UP001596145"/>
    </source>
</evidence>
<dbReference type="AlphaFoldDB" id="A0ABD5QNJ6"/>
<proteinExistence type="predicted"/>
<accession>A0ABD5QNJ6</accession>
<dbReference type="RefSeq" id="WP_122106426.1">
    <property type="nucleotide sequence ID" value="NZ_JBHSKV010000004.1"/>
</dbReference>
<sequence length="95" mass="10748">MRTNDGRLEHVADLESRRATVAETAEASASVMATTTVDVLKMEITYSRTVTADGSGNYSVRVLYPQTYEISDEEVTVNEEDMRFGNEAEILRYYR</sequence>
<gene>
    <name evidence="1" type="ORF">ACFPJA_03345</name>
</gene>
<comment type="caution">
    <text evidence="1">The sequence shown here is derived from an EMBL/GenBank/DDBJ whole genome shotgun (WGS) entry which is preliminary data.</text>
</comment>
<dbReference type="Proteomes" id="UP001596145">
    <property type="component" value="Unassembled WGS sequence"/>
</dbReference>
<reference evidence="1 2" key="1">
    <citation type="journal article" date="2019" name="Int. J. Syst. Evol. Microbiol.">
        <title>The Global Catalogue of Microorganisms (GCM) 10K type strain sequencing project: providing services to taxonomists for standard genome sequencing and annotation.</title>
        <authorList>
            <consortium name="The Broad Institute Genomics Platform"/>
            <consortium name="The Broad Institute Genome Sequencing Center for Infectious Disease"/>
            <person name="Wu L."/>
            <person name="Ma J."/>
        </authorList>
    </citation>
    <scope>NUCLEOTIDE SEQUENCE [LARGE SCALE GENOMIC DNA]</scope>
    <source>
        <strain evidence="1 2">CGMCC 1.16026</strain>
    </source>
</reference>
<name>A0ABD5QNJ6_9EURY</name>
<dbReference type="EMBL" id="JBHSKV010000004">
    <property type="protein sequence ID" value="MFC5133763.1"/>
    <property type="molecule type" value="Genomic_DNA"/>
</dbReference>